<reference evidence="2" key="1">
    <citation type="submission" date="2017-12" db="EMBL/GenBank/DDBJ databases">
        <authorList>
            <person name="Diaz M."/>
        </authorList>
    </citation>
    <scope>NUCLEOTIDE SEQUENCE [LARGE SCALE GENOMIC DNA]</scope>
    <source>
        <strain evidence="2">FI11154</strain>
    </source>
</reference>
<dbReference type="Proteomes" id="UP000246073">
    <property type="component" value="Unassembled WGS sequence"/>
</dbReference>
<dbReference type="EMBL" id="OOFM01000005">
    <property type="protein sequence ID" value="SPL65362.1"/>
    <property type="molecule type" value="Genomic_DNA"/>
</dbReference>
<accession>A0A2P9HML9</accession>
<sequence length="90" mass="9629">MLKKLSGFFRCNGLADKAGLFQRKGKAMDFETAMESNVSINAAIAELARHGHKAIDFDDCELFDCVSGETIAVINGGCIAGNAVLAWLGY</sequence>
<name>A0A2P9HML9_9HYPH</name>
<proteinExistence type="predicted"/>
<evidence type="ECO:0000313" key="1">
    <source>
        <dbReference type="EMBL" id="SPL65362.1"/>
    </source>
</evidence>
<evidence type="ECO:0000313" key="2">
    <source>
        <dbReference type="Proteomes" id="UP000246073"/>
    </source>
</evidence>
<gene>
    <name evidence="1" type="ORF">OHAE_1229</name>
</gene>
<organism evidence="1 2">
    <name type="scientific">Ochrobactrum soli</name>
    <dbReference type="NCBI Taxonomy" id="2448455"/>
    <lineage>
        <taxon>Bacteria</taxon>
        <taxon>Pseudomonadati</taxon>
        <taxon>Pseudomonadota</taxon>
        <taxon>Alphaproteobacteria</taxon>
        <taxon>Hyphomicrobiales</taxon>
        <taxon>Brucellaceae</taxon>
        <taxon>Brucella/Ochrobactrum group</taxon>
        <taxon>Ochrobactrum</taxon>
    </lineage>
</organism>
<dbReference type="AlphaFoldDB" id="A0A2P9HML9"/>
<protein>
    <submittedName>
        <fullName evidence="1">Uncharacterized protein</fullName>
    </submittedName>
</protein>